<gene>
    <name evidence="1" type="ORF">ENJ96_06265</name>
</gene>
<name>A0A7V5U2S1_9BACT</name>
<protein>
    <recommendedName>
        <fullName evidence="2">RNA-binding protein</fullName>
    </recommendedName>
</protein>
<evidence type="ECO:0008006" key="2">
    <source>
        <dbReference type="Google" id="ProtNLM"/>
    </source>
</evidence>
<sequence>MALHLLIDGYNLLHQMPELAFLMEEDPEEARRALIAKLQQYQRVRRHRITVVFDAWNDEKPRHQMTIKGIQVVFTAQGETADDYLKRQALKEKERAIVVTSDREIRSYVETYGAISITGRDFLARLENALYEDLKGESLDLPPRPTKKLPKKARKRLAKLAKL</sequence>
<reference evidence="1" key="1">
    <citation type="journal article" date="2020" name="mSystems">
        <title>Genome- and Community-Level Interaction Insights into Carbon Utilization and Element Cycling Functions of Hydrothermarchaeota in Hydrothermal Sediment.</title>
        <authorList>
            <person name="Zhou Z."/>
            <person name="Liu Y."/>
            <person name="Xu W."/>
            <person name="Pan J."/>
            <person name="Luo Z.H."/>
            <person name="Li M."/>
        </authorList>
    </citation>
    <scope>NUCLEOTIDE SEQUENCE [LARGE SCALE GENOMIC DNA]</scope>
    <source>
        <strain evidence="1">HyVt-533</strain>
    </source>
</reference>
<accession>A0A7V5U2S1</accession>
<organism evidence="1">
    <name type="scientific">Thermodesulfatator atlanticus</name>
    <dbReference type="NCBI Taxonomy" id="501497"/>
    <lineage>
        <taxon>Bacteria</taxon>
        <taxon>Pseudomonadati</taxon>
        <taxon>Thermodesulfobacteriota</taxon>
        <taxon>Thermodesulfobacteria</taxon>
        <taxon>Thermodesulfobacteriales</taxon>
        <taxon>Thermodesulfatatoraceae</taxon>
        <taxon>Thermodesulfatator</taxon>
    </lineage>
</organism>
<dbReference type="Proteomes" id="UP000886101">
    <property type="component" value="Unassembled WGS sequence"/>
</dbReference>
<dbReference type="CDD" id="cd10912">
    <property type="entry name" value="PIN_YacP-like"/>
    <property type="match status" value="1"/>
</dbReference>
<dbReference type="PANTHER" id="PTHR34547">
    <property type="entry name" value="YACP-LIKE NYN DOMAIN PROTEIN"/>
    <property type="match status" value="1"/>
</dbReference>
<dbReference type="InterPro" id="IPR010298">
    <property type="entry name" value="YacP-like"/>
</dbReference>
<dbReference type="EMBL" id="DROK01000179">
    <property type="protein sequence ID" value="HHI97439.1"/>
    <property type="molecule type" value="Genomic_DNA"/>
</dbReference>
<proteinExistence type="predicted"/>
<comment type="caution">
    <text evidence="1">The sequence shown here is derived from an EMBL/GenBank/DDBJ whole genome shotgun (WGS) entry which is preliminary data.</text>
</comment>
<evidence type="ECO:0000313" key="1">
    <source>
        <dbReference type="EMBL" id="HHI97439.1"/>
    </source>
</evidence>
<dbReference type="PANTHER" id="PTHR34547:SF1">
    <property type="entry name" value="YACP-LIKE NYN DOMAIN PROTEIN"/>
    <property type="match status" value="1"/>
</dbReference>
<dbReference type="AlphaFoldDB" id="A0A7V5U2S1"/>
<dbReference type="Pfam" id="PF05991">
    <property type="entry name" value="NYN_YacP"/>
    <property type="match status" value="1"/>
</dbReference>